<dbReference type="AlphaFoldDB" id="A0A495Y150"/>
<evidence type="ECO:0000313" key="7">
    <source>
        <dbReference type="EMBL" id="RKT78483.1"/>
    </source>
</evidence>
<dbReference type="Gene3D" id="3.90.550.10">
    <property type="entry name" value="Spore Coat Polysaccharide Biosynthesis Protein SpsA, Chain A"/>
    <property type="match status" value="1"/>
</dbReference>
<evidence type="ECO:0000256" key="4">
    <source>
        <dbReference type="ARBA" id="ARBA00022679"/>
    </source>
</evidence>
<evidence type="ECO:0000256" key="1">
    <source>
        <dbReference type="ARBA" id="ARBA00004236"/>
    </source>
</evidence>
<protein>
    <submittedName>
        <fullName evidence="7">Glycosyl transferase family 2</fullName>
    </submittedName>
</protein>
<dbReference type="Proteomes" id="UP000278440">
    <property type="component" value="Unassembled WGS sequence"/>
</dbReference>
<keyword evidence="3" id="KW-0328">Glycosyltransferase</keyword>
<evidence type="ECO:0000256" key="3">
    <source>
        <dbReference type="ARBA" id="ARBA00022676"/>
    </source>
</evidence>
<dbReference type="Pfam" id="PF13641">
    <property type="entry name" value="Glyco_tranf_2_3"/>
    <property type="match status" value="1"/>
</dbReference>
<evidence type="ECO:0000256" key="2">
    <source>
        <dbReference type="ARBA" id="ARBA00022475"/>
    </source>
</evidence>
<dbReference type="InterPro" id="IPR029044">
    <property type="entry name" value="Nucleotide-diphossugar_trans"/>
</dbReference>
<sequence length="302" mass="32066">MGLTVTASTRPVVAIASVVVPAHDEATVIDRLLESLTRDGAPLRVVVACNGCHDHTADRARAHAARSSVVDVTVVDIDRPSKAAALRAAERLDLPLPRLFVDADVVVTSAAAVAVAEALRSGPALAARPPLRYDTEGADVWVRAYYRARSRTPALTSSLWGAGFYGVGEAGRARWGEFPDVGADDLFVDSLFSPDEVTIVDTDPVVVRTPRGVGALLRVLQRVHSPSHRTTDAGAAGWPGAPNRSSAGSSRSSLGAVVRANARRPAHAADLVVYVGLSVLARIGLRVMRTRTTWHRDNSSRR</sequence>
<evidence type="ECO:0000256" key="5">
    <source>
        <dbReference type="ARBA" id="ARBA00023136"/>
    </source>
</evidence>
<evidence type="ECO:0000256" key="6">
    <source>
        <dbReference type="SAM" id="MobiDB-lite"/>
    </source>
</evidence>
<keyword evidence="4 7" id="KW-0808">Transferase</keyword>
<dbReference type="PANTHER" id="PTHR43646:SF2">
    <property type="entry name" value="GLYCOSYLTRANSFERASE 2-LIKE DOMAIN-CONTAINING PROTEIN"/>
    <property type="match status" value="1"/>
</dbReference>
<keyword evidence="5" id="KW-0472">Membrane</keyword>
<keyword evidence="2" id="KW-1003">Cell membrane</keyword>
<dbReference type="PANTHER" id="PTHR43646">
    <property type="entry name" value="GLYCOSYLTRANSFERASE"/>
    <property type="match status" value="1"/>
</dbReference>
<accession>A0A495Y150</accession>
<proteinExistence type="predicted"/>
<dbReference type="GO" id="GO:0005886">
    <property type="term" value="C:plasma membrane"/>
    <property type="evidence" value="ECO:0007669"/>
    <property type="project" value="UniProtKB-SubCell"/>
</dbReference>
<comment type="caution">
    <text evidence="7">The sequence shown here is derived from an EMBL/GenBank/DDBJ whole genome shotgun (WGS) entry which is preliminary data.</text>
</comment>
<dbReference type="SUPFAM" id="SSF53448">
    <property type="entry name" value="Nucleotide-diphospho-sugar transferases"/>
    <property type="match status" value="1"/>
</dbReference>
<feature type="region of interest" description="Disordered" evidence="6">
    <location>
        <begin position="227"/>
        <end position="251"/>
    </location>
</feature>
<keyword evidence="8" id="KW-1185">Reference proteome</keyword>
<organism evidence="7 8">
    <name type="scientific">Terracoccus luteus</name>
    <dbReference type="NCBI Taxonomy" id="53356"/>
    <lineage>
        <taxon>Bacteria</taxon>
        <taxon>Bacillati</taxon>
        <taxon>Actinomycetota</taxon>
        <taxon>Actinomycetes</taxon>
        <taxon>Micrococcales</taxon>
        <taxon>Intrasporangiaceae</taxon>
        <taxon>Terracoccus</taxon>
    </lineage>
</organism>
<dbReference type="GO" id="GO:0016757">
    <property type="term" value="F:glycosyltransferase activity"/>
    <property type="evidence" value="ECO:0007669"/>
    <property type="project" value="UniProtKB-KW"/>
</dbReference>
<reference evidence="7 8" key="1">
    <citation type="submission" date="2018-10" db="EMBL/GenBank/DDBJ databases">
        <title>Sequencing the genomes of 1000 actinobacteria strains.</title>
        <authorList>
            <person name="Klenk H.-P."/>
        </authorList>
    </citation>
    <scope>NUCLEOTIDE SEQUENCE [LARGE SCALE GENOMIC DNA]</scope>
    <source>
        <strain evidence="7 8">DSM 44267</strain>
    </source>
</reference>
<gene>
    <name evidence="7" type="ORF">DFJ68_1929</name>
</gene>
<comment type="subcellular location">
    <subcellularLocation>
        <location evidence="1">Cell membrane</location>
    </subcellularLocation>
</comment>
<evidence type="ECO:0000313" key="8">
    <source>
        <dbReference type="Proteomes" id="UP000278440"/>
    </source>
</evidence>
<dbReference type="EMBL" id="RBXT01000001">
    <property type="protein sequence ID" value="RKT78483.1"/>
    <property type="molecule type" value="Genomic_DNA"/>
</dbReference>
<name>A0A495Y150_9MICO</name>